<protein>
    <recommendedName>
        <fullName evidence="2">AB hydrolase-1 domain-containing protein</fullName>
    </recommendedName>
</protein>
<dbReference type="SUPFAM" id="SSF53474">
    <property type="entry name" value="alpha/beta-Hydrolases"/>
    <property type="match status" value="1"/>
</dbReference>
<feature type="signal peptide" evidence="1">
    <location>
        <begin position="1"/>
        <end position="16"/>
    </location>
</feature>
<proteinExistence type="predicted"/>
<dbReference type="EMBL" id="JAVRQU010000018">
    <property type="protein sequence ID" value="KAK5693146.1"/>
    <property type="molecule type" value="Genomic_DNA"/>
</dbReference>
<evidence type="ECO:0000313" key="3">
    <source>
        <dbReference type="EMBL" id="KAK5693146.1"/>
    </source>
</evidence>
<reference evidence="3" key="1">
    <citation type="submission" date="2023-08" db="EMBL/GenBank/DDBJ databases">
        <title>Black Yeasts Isolated from many extreme environments.</title>
        <authorList>
            <person name="Coleine C."/>
            <person name="Stajich J.E."/>
            <person name="Selbmann L."/>
        </authorList>
    </citation>
    <scope>NUCLEOTIDE SEQUENCE</scope>
    <source>
        <strain evidence="3">CCFEE 5810</strain>
    </source>
</reference>
<evidence type="ECO:0000256" key="1">
    <source>
        <dbReference type="SAM" id="SignalP"/>
    </source>
</evidence>
<dbReference type="AlphaFoldDB" id="A0AAN7W051"/>
<keyword evidence="1" id="KW-0732">Signal</keyword>
<accession>A0AAN7W051</accession>
<dbReference type="InterPro" id="IPR000073">
    <property type="entry name" value="AB_hydrolase_1"/>
</dbReference>
<feature type="domain" description="AB hydrolase-1" evidence="2">
    <location>
        <begin position="125"/>
        <end position="401"/>
    </location>
</feature>
<evidence type="ECO:0000313" key="4">
    <source>
        <dbReference type="Proteomes" id="UP001310594"/>
    </source>
</evidence>
<organism evidence="3 4">
    <name type="scientific">Elasticomyces elasticus</name>
    <dbReference type="NCBI Taxonomy" id="574655"/>
    <lineage>
        <taxon>Eukaryota</taxon>
        <taxon>Fungi</taxon>
        <taxon>Dikarya</taxon>
        <taxon>Ascomycota</taxon>
        <taxon>Pezizomycotina</taxon>
        <taxon>Dothideomycetes</taxon>
        <taxon>Dothideomycetidae</taxon>
        <taxon>Mycosphaerellales</taxon>
        <taxon>Teratosphaeriaceae</taxon>
        <taxon>Elasticomyces</taxon>
    </lineage>
</organism>
<sequence length="420" mass="45090">MRASIFPLCAALCAAGAVVTTDSSAGINCYNFKLDVPVTATNYVLDILPVNNNIDAVNFALDIDGRTSLNATLVYISAGKTPFCELTHSPRRERILGTVTISKSFALKAMICTPSAENDKHIMQVLTHGLIVDSRYWDIEIDRTNHSYVLAAVNAGYTVLSYDRLGHGQSEKPDASVVQGPVELELLRVLTEMARDGSLITGASPISPSALPPGLPAFENVVHVGHSYGSILTAALLVAYPELSSAAILTGFTIANSTNPTTSTAALGFEYAAANDLGRYGDRGSGYIVPATVDQLQLGFYHRDNISDPSGFSDALLAYGEYIKQPLTTGEWLSIRGLLNIVPALDFKGPLQFFLAERDFLVCGSDCKSDYDPAVLAALYPRVKSLDTYIQPGAGHGLTFQRNATAGYEVTMNWLDSQGF</sequence>
<dbReference type="InterPro" id="IPR029058">
    <property type="entry name" value="AB_hydrolase_fold"/>
</dbReference>
<feature type="chain" id="PRO_5042889983" description="AB hydrolase-1 domain-containing protein" evidence="1">
    <location>
        <begin position="17"/>
        <end position="420"/>
    </location>
</feature>
<name>A0AAN7W051_9PEZI</name>
<gene>
    <name evidence="3" type="ORF">LTR97_010622</name>
</gene>
<dbReference type="Proteomes" id="UP001310594">
    <property type="component" value="Unassembled WGS sequence"/>
</dbReference>
<dbReference type="Pfam" id="PF12697">
    <property type="entry name" value="Abhydrolase_6"/>
    <property type="match status" value="1"/>
</dbReference>
<dbReference type="Gene3D" id="3.40.50.1820">
    <property type="entry name" value="alpha/beta hydrolase"/>
    <property type="match status" value="1"/>
</dbReference>
<evidence type="ECO:0000259" key="2">
    <source>
        <dbReference type="Pfam" id="PF12697"/>
    </source>
</evidence>
<comment type="caution">
    <text evidence="3">The sequence shown here is derived from an EMBL/GenBank/DDBJ whole genome shotgun (WGS) entry which is preliminary data.</text>
</comment>